<feature type="region of interest" description="Disordered" evidence="1">
    <location>
        <begin position="114"/>
        <end position="179"/>
    </location>
</feature>
<dbReference type="AlphaFoldDB" id="A0A455B930"/>
<gene>
    <name evidence="3" type="primary">LOC114484956</name>
</gene>
<evidence type="ECO:0000256" key="1">
    <source>
        <dbReference type="SAM" id="MobiDB-lite"/>
    </source>
</evidence>
<proteinExistence type="predicted"/>
<name>A0A455B930_PHYMC</name>
<protein>
    <submittedName>
        <fullName evidence="3">Basic proline-rich protein-like</fullName>
    </submittedName>
</protein>
<reference evidence="3" key="1">
    <citation type="submission" date="2025-08" db="UniProtKB">
        <authorList>
            <consortium name="RefSeq"/>
        </authorList>
    </citation>
    <scope>IDENTIFICATION</scope>
    <source>
        <tissue evidence="3">Muscle</tissue>
    </source>
</reference>
<dbReference type="KEGG" id="pcad:114484956"/>
<dbReference type="RefSeq" id="XP_028340496.1">
    <property type="nucleotide sequence ID" value="XM_028484695.1"/>
</dbReference>
<dbReference type="Proteomes" id="UP000248484">
    <property type="component" value="Unplaced"/>
</dbReference>
<accession>A0A455B930</accession>
<evidence type="ECO:0000313" key="2">
    <source>
        <dbReference type="Proteomes" id="UP000248484"/>
    </source>
</evidence>
<sequence length="179" mass="18358">MHLSSHSFEPAAPPPNIPNGTRPSLRIAEPGPRASSPEPQGSTSAGGVTWAATPQCPVGRPGAGSFLERLEQSPRPPVKFAQDLPLRIGAPAPGRRAEACLCTAGGRGVCDAGLGPEEADKCPGPAQPSPLPGFQQTPGLRRPPPPPGWALNAPHLPSLPPPPNAESPLGSEIGGNFRR</sequence>
<feature type="compositionally biased region" description="Polar residues" evidence="1">
    <location>
        <begin position="37"/>
        <end position="46"/>
    </location>
</feature>
<dbReference type="InParanoid" id="A0A455B930"/>
<dbReference type="GeneID" id="114484956"/>
<keyword evidence="2" id="KW-1185">Reference proteome</keyword>
<feature type="region of interest" description="Disordered" evidence="1">
    <location>
        <begin position="1"/>
        <end position="84"/>
    </location>
</feature>
<evidence type="ECO:0000313" key="3">
    <source>
        <dbReference type="RefSeq" id="XP_028340496.1"/>
    </source>
</evidence>
<dbReference type="OrthoDB" id="10615797at2759"/>
<organism evidence="2 3">
    <name type="scientific">Physeter macrocephalus</name>
    <name type="common">Sperm whale</name>
    <name type="synonym">Physeter catodon</name>
    <dbReference type="NCBI Taxonomy" id="9755"/>
    <lineage>
        <taxon>Eukaryota</taxon>
        <taxon>Metazoa</taxon>
        <taxon>Chordata</taxon>
        <taxon>Craniata</taxon>
        <taxon>Vertebrata</taxon>
        <taxon>Euteleostomi</taxon>
        <taxon>Mammalia</taxon>
        <taxon>Eutheria</taxon>
        <taxon>Laurasiatheria</taxon>
        <taxon>Artiodactyla</taxon>
        <taxon>Whippomorpha</taxon>
        <taxon>Cetacea</taxon>
        <taxon>Odontoceti</taxon>
        <taxon>Physeteridae</taxon>
        <taxon>Physeter</taxon>
    </lineage>
</organism>